<evidence type="ECO:0000256" key="10">
    <source>
        <dbReference type="ARBA" id="ARBA00023136"/>
    </source>
</evidence>
<evidence type="ECO:0000256" key="4">
    <source>
        <dbReference type="ARBA" id="ARBA00022617"/>
    </source>
</evidence>
<evidence type="ECO:0000313" key="13">
    <source>
        <dbReference type="EMBL" id="KOB75853.1"/>
    </source>
</evidence>
<keyword evidence="8 11" id="KW-1133">Transmembrane helix</keyword>
<dbReference type="PANTHER" id="PTHR10106:SF24">
    <property type="entry name" value="NO EXTENDED MEMORY, ISOFORM A"/>
    <property type="match status" value="1"/>
</dbReference>
<comment type="subcellular location">
    <subcellularLocation>
        <location evidence="2">Membrane</location>
        <topology evidence="2">Multi-pass membrane protein</topology>
    </subcellularLocation>
</comment>
<evidence type="ECO:0000313" key="14">
    <source>
        <dbReference type="Proteomes" id="UP000037510"/>
    </source>
</evidence>
<dbReference type="STRING" id="104452.A0A0L7LJW0"/>
<feature type="non-terminal residue" evidence="13">
    <location>
        <position position="1"/>
    </location>
</feature>
<sequence length="197" mass="21724">QRRRSYDADEPERTACQWCEYALVITLATILLIGVSALTVFWVFYYRDGYAWADESPDKQFNLHPTLMVAGFITFSGFCNFLLLLICNKGTASFRACLVPVHAAFGILTFVLGVAACLTGLTEKAIFGLGYVETIAKGVRQGEVANAERYSNMVDEGIIINAIGVTMVAILAVVMYILSRDKFKAPESREARASIDL</sequence>
<dbReference type="GO" id="GO:0016020">
    <property type="term" value="C:membrane"/>
    <property type="evidence" value="ECO:0007669"/>
    <property type="project" value="UniProtKB-SubCell"/>
</dbReference>
<feature type="transmembrane region" description="Helical" evidence="11">
    <location>
        <begin position="21"/>
        <end position="45"/>
    </location>
</feature>
<dbReference type="Gene3D" id="1.20.120.1770">
    <property type="match status" value="2"/>
</dbReference>
<evidence type="ECO:0000256" key="2">
    <source>
        <dbReference type="ARBA" id="ARBA00004141"/>
    </source>
</evidence>
<feature type="transmembrane region" description="Helical" evidence="11">
    <location>
        <begin position="65"/>
        <end position="86"/>
    </location>
</feature>
<evidence type="ECO:0000256" key="1">
    <source>
        <dbReference type="ARBA" id="ARBA00001970"/>
    </source>
</evidence>
<proteinExistence type="predicted"/>
<protein>
    <submittedName>
        <fullName evidence="13">No extended memory</fullName>
    </submittedName>
</protein>
<keyword evidence="14" id="KW-1185">Reference proteome</keyword>
<name>A0A0L7LJW0_OPEBR</name>
<evidence type="ECO:0000256" key="3">
    <source>
        <dbReference type="ARBA" id="ARBA00022448"/>
    </source>
</evidence>
<dbReference type="AlphaFoldDB" id="A0A0L7LJW0"/>
<dbReference type="EMBL" id="JTDY01000794">
    <property type="protein sequence ID" value="KOB75853.1"/>
    <property type="molecule type" value="Genomic_DNA"/>
</dbReference>
<dbReference type="Pfam" id="PF03188">
    <property type="entry name" value="Cytochrom_B561"/>
    <property type="match status" value="1"/>
</dbReference>
<reference evidence="13 14" key="1">
    <citation type="journal article" date="2015" name="Genome Biol. Evol.">
        <title>The genome of winter moth (Operophtera brumata) provides a genomic perspective on sexual dimorphism and phenology.</title>
        <authorList>
            <person name="Derks M.F."/>
            <person name="Smit S."/>
            <person name="Salis L."/>
            <person name="Schijlen E."/>
            <person name="Bossers A."/>
            <person name="Mateman C."/>
            <person name="Pijl A.S."/>
            <person name="de Ridder D."/>
            <person name="Groenen M.A."/>
            <person name="Visser M.E."/>
            <person name="Megens H.J."/>
        </authorList>
    </citation>
    <scope>NUCLEOTIDE SEQUENCE [LARGE SCALE GENOMIC DNA]</scope>
    <source>
        <strain evidence="13">WM2013NL</strain>
        <tissue evidence="13">Head and thorax</tissue>
    </source>
</reference>
<comment type="cofactor">
    <cofactor evidence="1">
        <name>heme b</name>
        <dbReference type="ChEBI" id="CHEBI:60344"/>
    </cofactor>
</comment>
<gene>
    <name evidence="13" type="ORF">OBRU01_06715</name>
</gene>
<organism evidence="13 14">
    <name type="scientific">Operophtera brumata</name>
    <name type="common">Winter moth</name>
    <name type="synonym">Phalaena brumata</name>
    <dbReference type="NCBI Taxonomy" id="104452"/>
    <lineage>
        <taxon>Eukaryota</taxon>
        <taxon>Metazoa</taxon>
        <taxon>Ecdysozoa</taxon>
        <taxon>Arthropoda</taxon>
        <taxon>Hexapoda</taxon>
        <taxon>Insecta</taxon>
        <taxon>Pterygota</taxon>
        <taxon>Neoptera</taxon>
        <taxon>Endopterygota</taxon>
        <taxon>Lepidoptera</taxon>
        <taxon>Glossata</taxon>
        <taxon>Ditrysia</taxon>
        <taxon>Geometroidea</taxon>
        <taxon>Geometridae</taxon>
        <taxon>Larentiinae</taxon>
        <taxon>Operophtera</taxon>
    </lineage>
</organism>
<dbReference type="InterPro" id="IPR043205">
    <property type="entry name" value="CYB561/CYBRD1-like"/>
</dbReference>
<keyword evidence="4" id="KW-0349">Heme</keyword>
<accession>A0A0L7LJW0</accession>
<keyword evidence="5 11" id="KW-0812">Transmembrane</keyword>
<keyword evidence="6" id="KW-0479">Metal-binding</keyword>
<feature type="non-terminal residue" evidence="13">
    <location>
        <position position="197"/>
    </location>
</feature>
<evidence type="ECO:0000256" key="9">
    <source>
        <dbReference type="ARBA" id="ARBA00023004"/>
    </source>
</evidence>
<dbReference type="GO" id="GO:0046872">
    <property type="term" value="F:metal ion binding"/>
    <property type="evidence" value="ECO:0007669"/>
    <property type="project" value="UniProtKB-KW"/>
</dbReference>
<keyword evidence="9" id="KW-0408">Iron</keyword>
<dbReference type="GO" id="GO:0016491">
    <property type="term" value="F:oxidoreductase activity"/>
    <property type="evidence" value="ECO:0007669"/>
    <property type="project" value="InterPro"/>
</dbReference>
<dbReference type="PANTHER" id="PTHR10106">
    <property type="entry name" value="CYTOCHROME B561-RELATED"/>
    <property type="match status" value="1"/>
</dbReference>
<evidence type="ECO:0000256" key="5">
    <source>
        <dbReference type="ARBA" id="ARBA00022692"/>
    </source>
</evidence>
<evidence type="ECO:0000256" key="8">
    <source>
        <dbReference type="ARBA" id="ARBA00022989"/>
    </source>
</evidence>
<feature type="domain" description="Cytochrome b561" evidence="12">
    <location>
        <begin position="68"/>
        <end position="127"/>
    </location>
</feature>
<comment type="caution">
    <text evidence="13">The sequence shown here is derived from an EMBL/GenBank/DDBJ whole genome shotgun (WGS) entry which is preliminary data.</text>
</comment>
<evidence type="ECO:0000256" key="11">
    <source>
        <dbReference type="SAM" id="Phobius"/>
    </source>
</evidence>
<keyword evidence="3" id="KW-0813">Transport</keyword>
<dbReference type="Proteomes" id="UP000037510">
    <property type="component" value="Unassembled WGS sequence"/>
</dbReference>
<feature type="transmembrane region" description="Helical" evidence="11">
    <location>
        <begin position="158"/>
        <end position="179"/>
    </location>
</feature>
<evidence type="ECO:0000256" key="7">
    <source>
        <dbReference type="ARBA" id="ARBA00022982"/>
    </source>
</evidence>
<keyword evidence="7" id="KW-0249">Electron transport</keyword>
<evidence type="ECO:0000256" key="6">
    <source>
        <dbReference type="ARBA" id="ARBA00022723"/>
    </source>
</evidence>
<evidence type="ECO:0000259" key="12">
    <source>
        <dbReference type="Pfam" id="PF03188"/>
    </source>
</evidence>
<dbReference type="InterPro" id="IPR006593">
    <property type="entry name" value="Cyt_b561/ferric_Rdtase_TM"/>
</dbReference>
<feature type="transmembrane region" description="Helical" evidence="11">
    <location>
        <begin position="98"/>
        <end position="121"/>
    </location>
</feature>
<keyword evidence="10 11" id="KW-0472">Membrane</keyword>